<dbReference type="FunFam" id="4.10.1250.10:FF:000002">
    <property type="entry name" value="Aminomethyltransferase"/>
    <property type="match status" value="1"/>
</dbReference>
<dbReference type="Gene3D" id="3.30.70.1400">
    <property type="entry name" value="Aminomethyltransferase beta-barrel domains"/>
    <property type="match status" value="1"/>
</dbReference>
<evidence type="ECO:0000256" key="7">
    <source>
        <dbReference type="ARBA" id="ARBA00022946"/>
    </source>
</evidence>
<evidence type="ECO:0000313" key="18">
    <source>
        <dbReference type="Proteomes" id="UP000265716"/>
    </source>
</evidence>
<evidence type="ECO:0000259" key="13">
    <source>
        <dbReference type="Pfam" id="PF08669"/>
    </source>
</evidence>
<protein>
    <recommendedName>
        <fullName evidence="4">aminomethyltransferase</fullName>
        <ecNumber evidence="4">2.1.2.10</ecNumber>
    </recommendedName>
    <alternativeName>
        <fullName evidence="9">Glycine cleavage system T protein</fullName>
    </alternativeName>
</protein>
<dbReference type="InterPro" id="IPR013977">
    <property type="entry name" value="GcvT_C"/>
</dbReference>
<dbReference type="EMBL" id="QUTD01006064">
    <property type="protein sequence ID" value="RHY57753.1"/>
    <property type="molecule type" value="Genomic_DNA"/>
</dbReference>
<evidence type="ECO:0000256" key="11">
    <source>
        <dbReference type="SAM" id="MobiDB-lite"/>
    </source>
</evidence>
<evidence type="ECO:0000313" key="21">
    <source>
        <dbReference type="Proteomes" id="UP000286510"/>
    </source>
</evidence>
<keyword evidence="5" id="KW-0032">Aminotransferase</keyword>
<dbReference type="Gene3D" id="4.10.1250.10">
    <property type="entry name" value="Aminomethyltransferase fragment"/>
    <property type="match status" value="1"/>
</dbReference>
<dbReference type="FunFam" id="3.30.70.1400:FF:000001">
    <property type="entry name" value="Aminomethyltransferase"/>
    <property type="match status" value="1"/>
</dbReference>
<comment type="catalytic activity">
    <reaction evidence="10">
        <text>N(6)-[(R)-S(8)-aminomethyldihydrolipoyl]-L-lysyl-[protein] + (6S)-5,6,7,8-tetrahydrofolate = N(6)-[(R)-dihydrolipoyl]-L-lysyl-[protein] + (6R)-5,10-methylene-5,6,7,8-tetrahydrofolate + NH4(+)</text>
        <dbReference type="Rhea" id="RHEA:16945"/>
        <dbReference type="Rhea" id="RHEA-COMP:10475"/>
        <dbReference type="Rhea" id="RHEA-COMP:10492"/>
        <dbReference type="ChEBI" id="CHEBI:15636"/>
        <dbReference type="ChEBI" id="CHEBI:28938"/>
        <dbReference type="ChEBI" id="CHEBI:57453"/>
        <dbReference type="ChEBI" id="CHEBI:83100"/>
        <dbReference type="ChEBI" id="CHEBI:83143"/>
        <dbReference type="EC" id="2.1.2.10"/>
    </reaction>
</comment>
<dbReference type="GO" id="GO:0008483">
    <property type="term" value="F:transaminase activity"/>
    <property type="evidence" value="ECO:0007669"/>
    <property type="project" value="UniProtKB-KW"/>
</dbReference>
<feature type="compositionally biased region" description="Low complexity" evidence="11">
    <location>
        <begin position="40"/>
        <end position="58"/>
    </location>
</feature>
<sequence length="676" mass="73803">MLSRQFRHVVRTQRHRQATSRRLTSDAKAAEAKVTEGKAAETATESKAAEVKAAATETPTPRPGFFSRHPEIVFLAGLVGIGGYIYRSSVNNKKFNEVQNDLAEKTPISPYEAYELRSQNAITYEVFDAVKKQAKRYFPSNEATVAEFDLCLGSVLQGTAMKNTHHLERVLLSLPKNINGKIDVDLLLVAFSLAVKGSVDERLESLFALPLAAKLTGSSTLTKAQVEHVLGTKPSRALLINSCCGWWLGHVLDTYQIPSEKRVVALEDKAYPYQEYAIATPGQILDAAVATSVKAKTLDEGTEQFNLDQFALLMKSKAVCMVDFAGYYMPVQYPAGILKSHNHTRTKGLASLFDVSHMGQLKITGKDRVRFLESIVVGDIAALTSGEAKLSLITNDKGGIIDDCVTTAYDDHLYVVVNAGNQDLDWAHMQTHLAKFQGDVKLEKITDRSLVALQGPGAAEIVSALLPASVNLADSNFMTGQFTHLLGADVILTRCGYTGEDGFEVSVPSSQVESFTRQLLADERVLEAGLGARDSLRLEAGLCLHGHDISPETTPIEGALAWTMSKRRREEGGFPGADIILDQLNNKTFTKKRVGFTVEGAPAREGAEVFNPQGERIGTVTSGTLSPTLKQALGMMYVTKGNFKIGTEVHFKVRNKVQKGKVAKMPFVEPGYYKKD</sequence>
<reference evidence="18 19" key="1">
    <citation type="submission" date="2018-08" db="EMBL/GenBank/DDBJ databases">
        <title>Aphanomyces genome sequencing and annotation.</title>
        <authorList>
            <person name="Minardi D."/>
            <person name="Oidtmann B."/>
            <person name="Van Der Giezen M."/>
            <person name="Studholme D.J."/>
        </authorList>
    </citation>
    <scope>NUCLEOTIDE SEQUENCE [LARGE SCALE GENOMIC DNA]</scope>
    <source>
        <strain evidence="15 19">D2</strain>
        <strain evidence="17 21">FDL457</strain>
        <strain evidence="16 18">SA</strain>
        <strain evidence="14 20">Si</strain>
    </source>
</reference>
<dbReference type="GO" id="GO:0005960">
    <property type="term" value="C:glycine cleavage complex"/>
    <property type="evidence" value="ECO:0007669"/>
    <property type="project" value="InterPro"/>
</dbReference>
<dbReference type="InterPro" id="IPR029043">
    <property type="entry name" value="GcvT/YgfZ_C"/>
</dbReference>
<feature type="domain" description="GCVT N-terminal" evidence="12">
    <location>
        <begin position="315"/>
        <end position="566"/>
    </location>
</feature>
<dbReference type="GO" id="GO:0005739">
    <property type="term" value="C:mitochondrion"/>
    <property type="evidence" value="ECO:0007669"/>
    <property type="project" value="UniProtKB-SubCell"/>
</dbReference>
<evidence type="ECO:0000256" key="8">
    <source>
        <dbReference type="ARBA" id="ARBA00023128"/>
    </source>
</evidence>
<dbReference type="EMBL" id="QUTB01005935">
    <property type="protein sequence ID" value="RHY52506.1"/>
    <property type="molecule type" value="Genomic_DNA"/>
</dbReference>
<dbReference type="PANTHER" id="PTHR43757">
    <property type="entry name" value="AMINOMETHYLTRANSFERASE"/>
    <property type="match status" value="1"/>
</dbReference>
<evidence type="ECO:0000313" key="20">
    <source>
        <dbReference type="Proteomes" id="UP000283543"/>
    </source>
</evidence>
<organism evidence="16 18">
    <name type="scientific">Aphanomyces astaci</name>
    <name type="common">Crayfish plague agent</name>
    <dbReference type="NCBI Taxonomy" id="112090"/>
    <lineage>
        <taxon>Eukaryota</taxon>
        <taxon>Sar</taxon>
        <taxon>Stramenopiles</taxon>
        <taxon>Oomycota</taxon>
        <taxon>Saprolegniomycetes</taxon>
        <taxon>Saprolegniales</taxon>
        <taxon>Verrucalvaceae</taxon>
        <taxon>Aphanomyces</taxon>
    </lineage>
</organism>
<gene>
    <name evidence="17" type="ORF">DYB26_000576</name>
    <name evidence="15" type="ORF">DYB30_001597</name>
    <name evidence="14" type="ORF">DYB34_000707</name>
    <name evidence="16" type="ORF">DYB38_001341</name>
</gene>
<dbReference type="Pfam" id="PF08669">
    <property type="entry name" value="GCV_T_C"/>
    <property type="match status" value="1"/>
</dbReference>
<evidence type="ECO:0000256" key="3">
    <source>
        <dbReference type="ARBA" id="ARBA00011690"/>
    </source>
</evidence>
<evidence type="ECO:0000256" key="6">
    <source>
        <dbReference type="ARBA" id="ARBA00022679"/>
    </source>
</evidence>
<feature type="region of interest" description="Disordered" evidence="11">
    <location>
        <begin position="1"/>
        <end position="62"/>
    </location>
</feature>
<dbReference type="SUPFAM" id="SSF103025">
    <property type="entry name" value="Folate-binding domain"/>
    <property type="match status" value="1"/>
</dbReference>
<dbReference type="VEuPathDB" id="FungiDB:H257_06584"/>
<comment type="caution">
    <text evidence="16">The sequence shown here is derived from an EMBL/GenBank/DDBJ whole genome shotgun (WGS) entry which is preliminary data.</text>
</comment>
<evidence type="ECO:0000256" key="1">
    <source>
        <dbReference type="ARBA" id="ARBA00004173"/>
    </source>
</evidence>
<dbReference type="Proteomes" id="UP000265716">
    <property type="component" value="Unassembled WGS sequence"/>
</dbReference>
<feature type="domain" description="Aminomethyltransferase C-terminal" evidence="13">
    <location>
        <begin position="591"/>
        <end position="668"/>
    </location>
</feature>
<dbReference type="Proteomes" id="UP000266643">
    <property type="component" value="Unassembled WGS sequence"/>
</dbReference>
<evidence type="ECO:0000256" key="2">
    <source>
        <dbReference type="ARBA" id="ARBA00008609"/>
    </source>
</evidence>
<dbReference type="GO" id="GO:0006546">
    <property type="term" value="P:glycine catabolic process"/>
    <property type="evidence" value="ECO:0007669"/>
    <property type="project" value="InterPro"/>
</dbReference>
<comment type="subcellular location">
    <subcellularLocation>
        <location evidence="1">Mitochondrion</location>
    </subcellularLocation>
</comment>
<evidence type="ECO:0000313" key="19">
    <source>
        <dbReference type="Proteomes" id="UP000266643"/>
    </source>
</evidence>
<dbReference type="Gene3D" id="2.40.30.110">
    <property type="entry name" value="Aminomethyltransferase beta-barrel domains"/>
    <property type="match status" value="1"/>
</dbReference>
<dbReference type="Proteomes" id="UP000286510">
    <property type="component" value="Unassembled WGS sequence"/>
</dbReference>
<dbReference type="InterPro" id="IPR006222">
    <property type="entry name" value="GCVT_N"/>
</dbReference>
<dbReference type="Proteomes" id="UP000283543">
    <property type="component" value="Unassembled WGS sequence"/>
</dbReference>
<evidence type="ECO:0000313" key="14">
    <source>
        <dbReference type="EMBL" id="RHY52506.1"/>
    </source>
</evidence>
<evidence type="ECO:0000256" key="10">
    <source>
        <dbReference type="ARBA" id="ARBA00047665"/>
    </source>
</evidence>
<feature type="compositionally biased region" description="Basic and acidic residues" evidence="11">
    <location>
        <begin position="23"/>
        <end position="39"/>
    </location>
</feature>
<dbReference type="EC" id="2.1.2.10" evidence="4"/>
<dbReference type="FunFam" id="2.40.30.110:FF:000002">
    <property type="entry name" value="Aminomethyltransferase"/>
    <property type="match status" value="1"/>
</dbReference>
<evidence type="ECO:0000259" key="12">
    <source>
        <dbReference type="Pfam" id="PF01571"/>
    </source>
</evidence>
<evidence type="ECO:0000256" key="4">
    <source>
        <dbReference type="ARBA" id="ARBA00012616"/>
    </source>
</evidence>
<dbReference type="Pfam" id="PF01571">
    <property type="entry name" value="GCV_T"/>
    <property type="match status" value="1"/>
</dbReference>
<dbReference type="EMBL" id="QUTC01005451">
    <property type="protein sequence ID" value="RHY58016.1"/>
    <property type="molecule type" value="Genomic_DNA"/>
</dbReference>
<name>A0A397D3I2_APHAT</name>
<evidence type="ECO:0000313" key="15">
    <source>
        <dbReference type="EMBL" id="RHY57753.1"/>
    </source>
</evidence>
<dbReference type="InterPro" id="IPR027266">
    <property type="entry name" value="TrmE/GcvT-like"/>
</dbReference>
<evidence type="ECO:0000313" key="16">
    <source>
        <dbReference type="EMBL" id="RHY58016.1"/>
    </source>
</evidence>
<keyword evidence="6" id="KW-0808">Transferase</keyword>
<dbReference type="SUPFAM" id="SSF101790">
    <property type="entry name" value="Aminomethyltransferase beta-barrel domain"/>
    <property type="match status" value="1"/>
</dbReference>
<dbReference type="Gene3D" id="3.30.1360.120">
    <property type="entry name" value="Probable tRNA modification gtpase trme, domain 1"/>
    <property type="match status" value="1"/>
</dbReference>
<keyword evidence="7" id="KW-0809">Transit peptide</keyword>
<feature type="compositionally biased region" description="Basic residues" evidence="11">
    <location>
        <begin position="1"/>
        <end position="19"/>
    </location>
</feature>
<dbReference type="EMBL" id="QUTF01012674">
    <property type="protein sequence ID" value="RHZ22166.1"/>
    <property type="molecule type" value="Genomic_DNA"/>
</dbReference>
<evidence type="ECO:0000256" key="9">
    <source>
        <dbReference type="ARBA" id="ARBA00031395"/>
    </source>
</evidence>
<dbReference type="AlphaFoldDB" id="A0A397D3I2"/>
<dbReference type="GO" id="GO:0004047">
    <property type="term" value="F:aminomethyltransferase activity"/>
    <property type="evidence" value="ECO:0007669"/>
    <property type="project" value="UniProtKB-EC"/>
</dbReference>
<dbReference type="InterPro" id="IPR028896">
    <property type="entry name" value="GcvT/YgfZ/DmdA"/>
</dbReference>
<keyword evidence="8" id="KW-0496">Mitochondrion</keyword>
<dbReference type="Gene3D" id="1.10.238.10">
    <property type="entry name" value="EF-hand"/>
    <property type="match status" value="1"/>
</dbReference>
<accession>A0A397D3I2</accession>
<evidence type="ECO:0000256" key="5">
    <source>
        <dbReference type="ARBA" id="ARBA00022576"/>
    </source>
</evidence>
<dbReference type="PANTHER" id="PTHR43757:SF2">
    <property type="entry name" value="AMINOMETHYLTRANSFERASE, MITOCHONDRIAL"/>
    <property type="match status" value="1"/>
</dbReference>
<comment type="similarity">
    <text evidence="2">Belongs to the GcvT family.</text>
</comment>
<evidence type="ECO:0000313" key="17">
    <source>
        <dbReference type="EMBL" id="RHZ22166.1"/>
    </source>
</evidence>
<dbReference type="NCBIfam" id="TIGR00528">
    <property type="entry name" value="gcvT"/>
    <property type="match status" value="1"/>
</dbReference>
<dbReference type="InterPro" id="IPR006223">
    <property type="entry name" value="GcvT"/>
</dbReference>
<comment type="subunit">
    <text evidence="3">The glycine cleavage system is composed of four proteins: P, T, L and H.</text>
</comment>
<dbReference type="NCBIfam" id="NF001567">
    <property type="entry name" value="PRK00389.1"/>
    <property type="match status" value="1"/>
</dbReference>
<proteinExistence type="inferred from homology"/>